<keyword evidence="4" id="KW-1185">Reference proteome</keyword>
<organism evidence="3 4">
    <name type="scientific">Salibacter halophilus</name>
    <dbReference type="NCBI Taxonomy" id="1803916"/>
    <lineage>
        <taxon>Bacteria</taxon>
        <taxon>Pseudomonadati</taxon>
        <taxon>Bacteroidota</taxon>
        <taxon>Flavobacteriia</taxon>
        <taxon>Flavobacteriales</taxon>
        <taxon>Salibacteraceae</taxon>
        <taxon>Salibacter</taxon>
    </lineage>
</organism>
<evidence type="ECO:0000259" key="2">
    <source>
        <dbReference type="PROSITE" id="PS50106"/>
    </source>
</evidence>
<evidence type="ECO:0000313" key="4">
    <source>
        <dbReference type="Proteomes" id="UP000435357"/>
    </source>
</evidence>
<dbReference type="Gene3D" id="2.40.70.10">
    <property type="entry name" value="Acid Proteases"/>
    <property type="match status" value="1"/>
</dbReference>
<accession>A0A6N6MD65</accession>
<dbReference type="Proteomes" id="UP000435357">
    <property type="component" value="Unassembled WGS sequence"/>
</dbReference>
<comment type="caution">
    <text evidence="3">The sequence shown here is derived from an EMBL/GenBank/DDBJ whole genome shotgun (WGS) entry which is preliminary data.</text>
</comment>
<sequence>MKRLLLLFFLISPLLSWSKGISQADVVESNFSDTTVYEREHELFFVYVTINGKQFKFLFDTGAITVLKSSTAKSVGLRANDTIEVTDGNNESKKMGIIKPLDTLKVGNTTFANNWSVVWDDSSFIFDCLGIDGILGANVINACNWQFVPGEESNKLVLTDKLNNLEHRKGARKLKIKLSDSQGTPYVKVKKPKGLFMFDTGFNGSVKLNKESLGMMDYFEMLKDSVYRVGSAYQNLFGEEYHDTSVISLMDIEFRQWFVKNEAQAITTFGTGNRPMIGTYWIGDGVFTYAPKRERIWIEGKPLNQLTTLKGVGISTRSEDEKFIVTTLIKNSPADEAGIKIGDEIVTLNTIELDHNCSNYENLQRTLENGRSVMLGIKRGTELIDVTLENTQYISP</sequence>
<name>A0A6N6MD65_9FLAO</name>
<feature type="chain" id="PRO_5026960428" evidence="1">
    <location>
        <begin position="25"/>
        <end position="396"/>
    </location>
</feature>
<dbReference type="RefSeq" id="WP_151166353.1">
    <property type="nucleotide sequence ID" value="NZ_WACR01000002.1"/>
</dbReference>
<keyword evidence="1" id="KW-0732">Signal</keyword>
<reference evidence="3 4" key="1">
    <citation type="submission" date="2019-09" db="EMBL/GenBank/DDBJ databases">
        <title>Genomes of Cryomorphaceae.</title>
        <authorList>
            <person name="Bowman J.P."/>
        </authorList>
    </citation>
    <scope>NUCLEOTIDE SEQUENCE [LARGE SCALE GENOMIC DNA]</scope>
    <source>
        <strain evidence="3 4">KCTC 52047</strain>
    </source>
</reference>
<dbReference type="InterPro" id="IPR021109">
    <property type="entry name" value="Peptidase_aspartic_dom_sf"/>
</dbReference>
<dbReference type="SUPFAM" id="SSF50156">
    <property type="entry name" value="PDZ domain-like"/>
    <property type="match status" value="1"/>
</dbReference>
<dbReference type="EMBL" id="WACR01000002">
    <property type="protein sequence ID" value="KAB1065529.1"/>
    <property type="molecule type" value="Genomic_DNA"/>
</dbReference>
<dbReference type="InterPro" id="IPR001478">
    <property type="entry name" value="PDZ"/>
</dbReference>
<evidence type="ECO:0000256" key="1">
    <source>
        <dbReference type="SAM" id="SignalP"/>
    </source>
</evidence>
<dbReference type="OrthoDB" id="5580718at2"/>
<gene>
    <name evidence="3" type="ORF">F3059_02435</name>
</gene>
<dbReference type="InterPro" id="IPR036034">
    <property type="entry name" value="PDZ_sf"/>
</dbReference>
<dbReference type="Pfam" id="PF13180">
    <property type="entry name" value="PDZ_2"/>
    <property type="match status" value="1"/>
</dbReference>
<proteinExistence type="predicted"/>
<dbReference type="AlphaFoldDB" id="A0A6N6MD65"/>
<feature type="signal peptide" evidence="1">
    <location>
        <begin position="1"/>
        <end position="24"/>
    </location>
</feature>
<dbReference type="Pfam" id="PF13650">
    <property type="entry name" value="Asp_protease_2"/>
    <property type="match status" value="1"/>
</dbReference>
<protein>
    <submittedName>
        <fullName evidence="3">PDZ domain-containing protein</fullName>
    </submittedName>
</protein>
<dbReference type="SMART" id="SM00228">
    <property type="entry name" value="PDZ"/>
    <property type="match status" value="1"/>
</dbReference>
<feature type="domain" description="PDZ" evidence="2">
    <location>
        <begin position="312"/>
        <end position="381"/>
    </location>
</feature>
<dbReference type="SUPFAM" id="SSF50630">
    <property type="entry name" value="Acid proteases"/>
    <property type="match status" value="1"/>
</dbReference>
<evidence type="ECO:0000313" key="3">
    <source>
        <dbReference type="EMBL" id="KAB1065529.1"/>
    </source>
</evidence>
<dbReference type="CDD" id="cd05483">
    <property type="entry name" value="retropepsin_like_bacteria"/>
    <property type="match status" value="1"/>
</dbReference>
<dbReference type="InterPro" id="IPR034122">
    <property type="entry name" value="Retropepsin-like_bacterial"/>
</dbReference>
<dbReference type="PROSITE" id="PS50106">
    <property type="entry name" value="PDZ"/>
    <property type="match status" value="1"/>
</dbReference>
<dbReference type="Gene3D" id="2.30.42.10">
    <property type="match status" value="1"/>
</dbReference>